<feature type="compositionally biased region" description="Basic and acidic residues" evidence="1">
    <location>
        <begin position="414"/>
        <end position="424"/>
    </location>
</feature>
<name>A0ABW2AFL6_9MICO</name>
<keyword evidence="2" id="KW-0482">Metalloprotease</keyword>
<dbReference type="Pfam" id="PF10103">
    <property type="entry name" value="Zincin_2"/>
    <property type="match status" value="1"/>
</dbReference>
<dbReference type="Gene3D" id="1.20.150.30">
    <property type="entry name" value="Zincin-like metallopeptidase, N-terminal domain"/>
    <property type="match status" value="1"/>
</dbReference>
<dbReference type="Proteomes" id="UP001596298">
    <property type="component" value="Unassembled WGS sequence"/>
</dbReference>
<keyword evidence="3" id="KW-1185">Reference proteome</keyword>
<proteinExistence type="predicted"/>
<comment type="caution">
    <text evidence="2">The sequence shown here is derived from an EMBL/GenBank/DDBJ whole genome shotgun (WGS) entry which is preliminary data.</text>
</comment>
<feature type="region of interest" description="Disordered" evidence="1">
    <location>
        <begin position="414"/>
        <end position="497"/>
    </location>
</feature>
<evidence type="ECO:0000256" key="1">
    <source>
        <dbReference type="SAM" id="MobiDB-lite"/>
    </source>
</evidence>
<feature type="region of interest" description="Disordered" evidence="1">
    <location>
        <begin position="1"/>
        <end position="24"/>
    </location>
</feature>
<dbReference type="GO" id="GO:0008237">
    <property type="term" value="F:metallopeptidase activity"/>
    <property type="evidence" value="ECO:0007669"/>
    <property type="project" value="UniProtKB-KW"/>
</dbReference>
<dbReference type="NCBIfam" id="TIGR03624">
    <property type="entry name" value="putative hydrolase"/>
    <property type="match status" value="1"/>
</dbReference>
<accession>A0ABW2AFL6</accession>
<dbReference type="InterPro" id="IPR042271">
    <property type="entry name" value="Zinicin_2_N"/>
</dbReference>
<feature type="compositionally biased region" description="Basic and acidic residues" evidence="1">
    <location>
        <begin position="471"/>
        <end position="484"/>
    </location>
</feature>
<organism evidence="2 3">
    <name type="scientific">Flexivirga alba</name>
    <dbReference type="NCBI Taxonomy" id="702742"/>
    <lineage>
        <taxon>Bacteria</taxon>
        <taxon>Bacillati</taxon>
        <taxon>Actinomycetota</taxon>
        <taxon>Actinomycetes</taxon>
        <taxon>Micrococcales</taxon>
        <taxon>Dermacoccaceae</taxon>
        <taxon>Flexivirga</taxon>
    </lineage>
</organism>
<dbReference type="EMBL" id="JBHSWH010000001">
    <property type="protein sequence ID" value="MFC6705591.1"/>
    <property type="molecule type" value="Genomic_DNA"/>
</dbReference>
<dbReference type="RefSeq" id="WP_382400862.1">
    <property type="nucleotide sequence ID" value="NZ_JBHSWH010000001.1"/>
</dbReference>
<dbReference type="PANTHER" id="PTHR39420">
    <property type="match status" value="1"/>
</dbReference>
<keyword evidence="2" id="KW-0378">Hydrolase</keyword>
<keyword evidence="2" id="KW-0645">Protease</keyword>
<protein>
    <submittedName>
        <fullName evidence="2">Zinc-dependent metalloprotease</fullName>
    </submittedName>
</protein>
<evidence type="ECO:0000313" key="2">
    <source>
        <dbReference type="EMBL" id="MFC6705591.1"/>
    </source>
</evidence>
<dbReference type="SUPFAM" id="SSF55486">
    <property type="entry name" value="Metalloproteases ('zincins'), catalytic domain"/>
    <property type="match status" value="1"/>
</dbReference>
<dbReference type="PANTHER" id="PTHR39420:SF2">
    <property type="entry name" value="HYDROLASE"/>
    <property type="match status" value="1"/>
</dbReference>
<evidence type="ECO:0000313" key="3">
    <source>
        <dbReference type="Proteomes" id="UP001596298"/>
    </source>
</evidence>
<gene>
    <name evidence="2" type="ORF">ACFQDH_10005</name>
</gene>
<dbReference type="InterPro" id="IPR018766">
    <property type="entry name" value="Zinicin_2"/>
</dbReference>
<reference evidence="3" key="1">
    <citation type="journal article" date="2019" name="Int. J. Syst. Evol. Microbiol.">
        <title>The Global Catalogue of Microorganisms (GCM) 10K type strain sequencing project: providing services to taxonomists for standard genome sequencing and annotation.</title>
        <authorList>
            <consortium name="The Broad Institute Genomics Platform"/>
            <consortium name="The Broad Institute Genome Sequencing Center for Infectious Disease"/>
            <person name="Wu L."/>
            <person name="Ma J."/>
        </authorList>
    </citation>
    <scope>NUCLEOTIDE SEQUENCE [LARGE SCALE GENOMIC DNA]</scope>
    <source>
        <strain evidence="3">CCUG 58127</strain>
    </source>
</reference>
<sequence>MSNNPPELPDDHSGDDEPQQPDLSALLRSILGGDSENDQLAGALEQMGVQGMDPQMMEALQNQLQAMMSAPVDGPVNLELATDVARKTVSAAGDSSVGAATVRDVEQVVQVANLWLDEVTEFAAVGPAKALSRAEWVEQTMPMWRQLVEPVAGGVNSAIERAMGEQLRRLDPHDAEELGLPPGIDPAAMMGQMQPMMARMSAGMFGAQIGQAVGALAGELVSGTEVGLPLTSGVAMLPANVKDFAEGLEVDGGEVHLYLAVREAARARLFASVPWLGPALIAAVQSYAGDISIDSEGIERAVADADTSDPAAMQEALQGSLFSPEPSEAQQRALAHLETLLALVEGWVEVVTNEAAGKHLPHTVQLSEAVRRRRASGGPAERVFASLVGLELRPRRLRDAATVFTELEKAMGATERDAAWKHPDFAPATADLDDPSGYVRRRQSPDDAAPQPDDVDTALEALLAQGTAELDAERGDTRDDRNDNGDSNENDSDEGKE</sequence>
<feature type="compositionally biased region" description="Acidic residues" evidence="1">
    <location>
        <begin position="486"/>
        <end position="497"/>
    </location>
</feature>